<feature type="region of interest" description="Disordered" evidence="1">
    <location>
        <begin position="467"/>
        <end position="547"/>
    </location>
</feature>
<keyword evidence="2" id="KW-0472">Membrane</keyword>
<accession>A0A9P1H0Z8</accession>
<feature type="compositionally biased region" description="Low complexity" evidence="1">
    <location>
        <begin position="491"/>
        <end position="502"/>
    </location>
</feature>
<feature type="region of interest" description="Disordered" evidence="1">
    <location>
        <begin position="1"/>
        <end position="104"/>
    </location>
</feature>
<feature type="region of interest" description="Disordered" evidence="1">
    <location>
        <begin position="228"/>
        <end position="271"/>
    </location>
</feature>
<feature type="compositionally biased region" description="Low complexity" evidence="1">
    <location>
        <begin position="228"/>
        <end position="241"/>
    </location>
</feature>
<keyword evidence="2" id="KW-1133">Transmembrane helix</keyword>
<sequence length="547" mass="57249">SNAAAPAATSAAAGGNGNNNNNNGGGAGVGSQSVPTPVADSSTNVQIQTENDGEAATVPDVPEQADANNDQQQQQQQQQQPEQQAPAPTPAPAPIPPENAAPDVVNGNIATTAVAGSNGAAAVGEGVADPSTTTISDGSTRSGAPTAVVAGSVAGGVAVVSLIAFLLWFWRKKKINRRRSSLLTPLTIEPSTLNGGNNEKSYIIERGSVGPTPKTERIRAAVGARFQGLRGKSSGSRSGPSVDLRSGSPYDDASFHSRNNSSSLSLGSGNKDVVTGKDRFKDWWSRVTADVNFNWKMRNDRTMDADPAAAVRNVSERKGSQPDFLTLLGMDEKEVQREAQNRQANHSANGSAGSANHFLGGLNLNFDSANNPFSDINALSHESAKPPPLTVSPRANPFSDANALSDKAGSSTKPHRPIVVDSVYRESVASVDNFDNKRNKFRSDPFDLERPELLGSRQDLTTANMMAADGQGVRGSVNKPRRAHTRDDSLSSKYSSGFSLGDWSDPGPDVGPGSTRWDSPTPDDDYRPGSRQRGGSKGSNGSVGKAL</sequence>
<feature type="non-terminal residue" evidence="3">
    <location>
        <position position="547"/>
    </location>
</feature>
<evidence type="ECO:0000256" key="2">
    <source>
        <dbReference type="SAM" id="Phobius"/>
    </source>
</evidence>
<feature type="region of interest" description="Disordered" evidence="1">
    <location>
        <begin position="382"/>
        <end position="417"/>
    </location>
</feature>
<gene>
    <name evidence="3" type="ORF">PPNO1_LOCUS4351</name>
</gene>
<organism evidence="3 4">
    <name type="scientific">Parascedosporium putredinis</name>
    <dbReference type="NCBI Taxonomy" id="1442378"/>
    <lineage>
        <taxon>Eukaryota</taxon>
        <taxon>Fungi</taxon>
        <taxon>Dikarya</taxon>
        <taxon>Ascomycota</taxon>
        <taxon>Pezizomycotina</taxon>
        <taxon>Sordariomycetes</taxon>
        <taxon>Hypocreomycetidae</taxon>
        <taxon>Microascales</taxon>
        <taxon>Microascaceae</taxon>
        <taxon>Parascedosporium</taxon>
    </lineage>
</organism>
<reference evidence="3" key="1">
    <citation type="submission" date="2022-11" db="EMBL/GenBank/DDBJ databases">
        <authorList>
            <person name="Scott C."/>
            <person name="Bruce N."/>
        </authorList>
    </citation>
    <scope>NUCLEOTIDE SEQUENCE</scope>
</reference>
<feature type="transmembrane region" description="Helical" evidence="2">
    <location>
        <begin position="147"/>
        <end position="170"/>
    </location>
</feature>
<feature type="compositionally biased region" description="Pro residues" evidence="1">
    <location>
        <begin position="87"/>
        <end position="99"/>
    </location>
</feature>
<evidence type="ECO:0000313" key="4">
    <source>
        <dbReference type="Proteomes" id="UP000838763"/>
    </source>
</evidence>
<dbReference type="AlphaFoldDB" id="A0A9P1H0Z8"/>
<feature type="compositionally biased region" description="Polar residues" evidence="1">
    <location>
        <begin position="31"/>
        <end position="50"/>
    </location>
</feature>
<evidence type="ECO:0000313" key="3">
    <source>
        <dbReference type="EMBL" id="CAI4214620.1"/>
    </source>
</evidence>
<dbReference type="CDD" id="cd12087">
    <property type="entry name" value="TM_EGFR-like"/>
    <property type="match status" value="1"/>
</dbReference>
<feature type="compositionally biased region" description="Low complexity" evidence="1">
    <location>
        <begin position="1"/>
        <end position="22"/>
    </location>
</feature>
<evidence type="ECO:0000256" key="1">
    <source>
        <dbReference type="SAM" id="MobiDB-lite"/>
    </source>
</evidence>
<feature type="region of interest" description="Disordered" evidence="1">
    <location>
        <begin position="120"/>
        <end position="143"/>
    </location>
</feature>
<name>A0A9P1H0Z8_9PEZI</name>
<proteinExistence type="predicted"/>
<feature type="compositionally biased region" description="Low complexity" evidence="1">
    <location>
        <begin position="259"/>
        <end position="270"/>
    </location>
</feature>
<dbReference type="OrthoDB" id="5240840at2759"/>
<dbReference type="EMBL" id="CALLCH030000012">
    <property type="protein sequence ID" value="CAI4214620.1"/>
    <property type="molecule type" value="Genomic_DNA"/>
</dbReference>
<keyword evidence="4" id="KW-1185">Reference proteome</keyword>
<comment type="caution">
    <text evidence="3">The sequence shown here is derived from an EMBL/GenBank/DDBJ whole genome shotgun (WGS) entry which is preliminary data.</text>
</comment>
<protein>
    <submittedName>
        <fullName evidence="3">Uncharacterized protein</fullName>
    </submittedName>
</protein>
<feature type="compositionally biased region" description="Polar residues" evidence="1">
    <location>
        <begin position="130"/>
        <end position="143"/>
    </location>
</feature>
<dbReference type="Proteomes" id="UP000838763">
    <property type="component" value="Unassembled WGS sequence"/>
</dbReference>
<keyword evidence="2" id="KW-0812">Transmembrane</keyword>
<feature type="compositionally biased region" description="Low complexity" evidence="1">
    <location>
        <begin position="62"/>
        <end position="86"/>
    </location>
</feature>